<evidence type="ECO:0000313" key="15">
    <source>
        <dbReference type="Proteomes" id="UP000070412"/>
    </source>
</evidence>
<feature type="region of interest" description="Disordered" evidence="10">
    <location>
        <begin position="537"/>
        <end position="556"/>
    </location>
</feature>
<comment type="subcellular location">
    <subcellularLocation>
        <location evidence="1">Membrane</location>
        <topology evidence="1">Multi-pass membrane protein</topology>
    </subcellularLocation>
</comment>
<organism evidence="13">
    <name type="scientific">Sarcoptes scabiei</name>
    <name type="common">Itch mite</name>
    <name type="synonym">Acarus scabiei</name>
    <dbReference type="NCBI Taxonomy" id="52283"/>
    <lineage>
        <taxon>Eukaryota</taxon>
        <taxon>Metazoa</taxon>
        <taxon>Ecdysozoa</taxon>
        <taxon>Arthropoda</taxon>
        <taxon>Chelicerata</taxon>
        <taxon>Arachnida</taxon>
        <taxon>Acari</taxon>
        <taxon>Acariformes</taxon>
        <taxon>Sarcoptiformes</taxon>
        <taxon>Astigmata</taxon>
        <taxon>Psoroptidia</taxon>
        <taxon>Sarcoptoidea</taxon>
        <taxon>Sarcoptidae</taxon>
        <taxon>Sarcoptinae</taxon>
        <taxon>Sarcoptes</taxon>
    </lineage>
</organism>
<accession>A0A834V9S8</accession>
<evidence type="ECO:0000256" key="5">
    <source>
        <dbReference type="ARBA" id="ARBA00023040"/>
    </source>
</evidence>
<evidence type="ECO:0000256" key="3">
    <source>
        <dbReference type="ARBA" id="ARBA00022692"/>
    </source>
</evidence>
<feature type="compositionally biased region" description="Low complexity" evidence="10">
    <location>
        <begin position="725"/>
        <end position="734"/>
    </location>
</feature>
<feature type="region of interest" description="Disordered" evidence="10">
    <location>
        <begin position="725"/>
        <end position="747"/>
    </location>
</feature>
<dbReference type="PRINTS" id="PR00237">
    <property type="entry name" value="GPCRRHODOPSN"/>
</dbReference>
<dbReference type="PANTHER" id="PTHR24243:SF224">
    <property type="entry name" value="G-PROTEIN COUPLED RECEPTOR 19-RELATED"/>
    <property type="match status" value="1"/>
</dbReference>
<evidence type="ECO:0000313" key="14">
    <source>
        <dbReference type="EnsemblMetazoa" id="KAF7489732.1"/>
    </source>
</evidence>
<dbReference type="GO" id="GO:0004930">
    <property type="term" value="F:G protein-coupled receptor activity"/>
    <property type="evidence" value="ECO:0007669"/>
    <property type="project" value="UniProtKB-KW"/>
</dbReference>
<feature type="compositionally biased region" description="Basic residues" evidence="10">
    <location>
        <begin position="546"/>
        <end position="555"/>
    </location>
</feature>
<dbReference type="InterPro" id="IPR017452">
    <property type="entry name" value="GPCR_Rhodpsn_7TM"/>
</dbReference>
<evidence type="ECO:0000256" key="1">
    <source>
        <dbReference type="ARBA" id="ARBA00004141"/>
    </source>
</evidence>
<dbReference type="Proteomes" id="UP000070412">
    <property type="component" value="Unassembled WGS sequence"/>
</dbReference>
<feature type="transmembrane region" description="Helical" evidence="11">
    <location>
        <begin position="804"/>
        <end position="826"/>
    </location>
</feature>
<reference evidence="13" key="2">
    <citation type="submission" date="2020-01" db="EMBL/GenBank/DDBJ databases">
        <authorList>
            <person name="Korhonen P.K.K."/>
            <person name="Guangxu M.G."/>
            <person name="Wang T.W."/>
            <person name="Stroehlein A.J.S."/>
            <person name="Young N.D."/>
            <person name="Ang C.-S.A."/>
            <person name="Fernando D.W.F."/>
            <person name="Lu H.L."/>
            <person name="Taylor S.T."/>
            <person name="Ehtesham M.E.M."/>
            <person name="Najaraj S.H.N."/>
            <person name="Harsha G.H.G."/>
            <person name="Madugundu A.M."/>
            <person name="Renuse S.R."/>
            <person name="Holt D.H."/>
            <person name="Pandey A.P."/>
            <person name="Papenfuss A.P."/>
            <person name="Gasser R.B.G."/>
            <person name="Fischer K.F."/>
        </authorList>
    </citation>
    <scope>NUCLEOTIDE SEQUENCE</scope>
    <source>
        <strain evidence="13">SSS_KF_BRIS2020</strain>
    </source>
</reference>
<name>A0A834V9S8_SARSC</name>
<feature type="transmembrane region" description="Helical" evidence="11">
    <location>
        <begin position="838"/>
        <end position="859"/>
    </location>
</feature>
<feature type="transmembrane region" description="Helical" evidence="11">
    <location>
        <begin position="213"/>
        <end position="238"/>
    </location>
</feature>
<dbReference type="SUPFAM" id="SSF81321">
    <property type="entry name" value="Family A G protein-coupled receptor-like"/>
    <property type="match status" value="1"/>
</dbReference>
<dbReference type="OrthoDB" id="6514542at2759"/>
<dbReference type="EnsemblMetazoa" id="SSS_5740s_mrna">
    <property type="protein sequence ID" value="KAF7489732.1"/>
    <property type="gene ID" value="SSS_5740"/>
</dbReference>
<keyword evidence="3 9" id="KW-0812">Transmembrane</keyword>
<evidence type="ECO:0000256" key="10">
    <source>
        <dbReference type="SAM" id="MobiDB-lite"/>
    </source>
</evidence>
<dbReference type="SMART" id="SM01381">
    <property type="entry name" value="7TM_GPCR_Srsx"/>
    <property type="match status" value="1"/>
</dbReference>
<protein>
    <submittedName>
        <fullName evidence="13">Proteinase-activated receptor 1</fullName>
    </submittedName>
</protein>
<keyword evidence="7 9" id="KW-0675">Receptor</keyword>
<evidence type="ECO:0000256" key="6">
    <source>
        <dbReference type="ARBA" id="ARBA00023136"/>
    </source>
</evidence>
<dbReference type="PANTHER" id="PTHR24243">
    <property type="entry name" value="G-PROTEIN COUPLED RECEPTOR"/>
    <property type="match status" value="1"/>
</dbReference>
<gene>
    <name evidence="13" type="ORF">SSS_5740</name>
</gene>
<feature type="region of interest" description="Disordered" evidence="10">
    <location>
        <begin position="619"/>
        <end position="661"/>
    </location>
</feature>
<comment type="similarity">
    <text evidence="2 9">Belongs to the G-protein coupled receptor 1 family.</text>
</comment>
<feature type="compositionally biased region" description="Polar residues" evidence="10">
    <location>
        <begin position="628"/>
        <end position="654"/>
    </location>
</feature>
<dbReference type="Gene3D" id="1.20.1070.10">
    <property type="entry name" value="Rhodopsin 7-helix transmembrane proteins"/>
    <property type="match status" value="2"/>
</dbReference>
<feature type="compositionally biased region" description="Acidic residues" evidence="10">
    <location>
        <begin position="451"/>
        <end position="464"/>
    </location>
</feature>
<keyword evidence="6 11" id="KW-0472">Membrane</keyword>
<evidence type="ECO:0000259" key="12">
    <source>
        <dbReference type="PROSITE" id="PS50262"/>
    </source>
</evidence>
<keyword evidence="4 11" id="KW-1133">Transmembrane helix</keyword>
<keyword evidence="15" id="KW-1185">Reference proteome</keyword>
<proteinExistence type="inferred from homology"/>
<feature type="transmembrane region" description="Helical" evidence="11">
    <location>
        <begin position="289"/>
        <end position="313"/>
    </location>
</feature>
<feature type="transmembrane region" description="Helical" evidence="11">
    <location>
        <begin position="383"/>
        <end position="405"/>
    </location>
</feature>
<dbReference type="EMBL" id="WVUK01000064">
    <property type="protein sequence ID" value="KAF7489732.1"/>
    <property type="molecule type" value="Genomic_DNA"/>
</dbReference>
<evidence type="ECO:0000256" key="2">
    <source>
        <dbReference type="ARBA" id="ARBA00010663"/>
    </source>
</evidence>
<dbReference type="PROSITE" id="PS00237">
    <property type="entry name" value="G_PROTEIN_RECEP_F1_1"/>
    <property type="match status" value="1"/>
</dbReference>
<evidence type="ECO:0000256" key="9">
    <source>
        <dbReference type="RuleBase" id="RU000688"/>
    </source>
</evidence>
<keyword evidence="8 9" id="KW-0807">Transducer</keyword>
<keyword evidence="5 9" id="KW-0297">G-protein coupled receptor</keyword>
<dbReference type="Pfam" id="PF00001">
    <property type="entry name" value="7tm_1"/>
    <property type="match status" value="2"/>
</dbReference>
<feature type="domain" description="G-protein coupled receptors family 1 profile" evidence="12">
    <location>
        <begin position="230"/>
        <end position="859"/>
    </location>
</feature>
<dbReference type="PROSITE" id="PS50262">
    <property type="entry name" value="G_PROTEIN_RECEP_F1_2"/>
    <property type="match status" value="1"/>
</dbReference>
<evidence type="ECO:0000256" key="4">
    <source>
        <dbReference type="ARBA" id="ARBA00022989"/>
    </source>
</evidence>
<dbReference type="GO" id="GO:0005886">
    <property type="term" value="C:plasma membrane"/>
    <property type="evidence" value="ECO:0007669"/>
    <property type="project" value="TreeGrafter"/>
</dbReference>
<evidence type="ECO:0000256" key="11">
    <source>
        <dbReference type="SAM" id="Phobius"/>
    </source>
</evidence>
<dbReference type="InterPro" id="IPR000276">
    <property type="entry name" value="GPCR_Rhodpsn"/>
</dbReference>
<dbReference type="AlphaFoldDB" id="A0A834V9S8"/>
<evidence type="ECO:0000313" key="13">
    <source>
        <dbReference type="EMBL" id="KAF7489732.1"/>
    </source>
</evidence>
<feature type="transmembrane region" description="Helical" evidence="11">
    <location>
        <begin position="333"/>
        <end position="350"/>
    </location>
</feature>
<evidence type="ECO:0000256" key="8">
    <source>
        <dbReference type="ARBA" id="ARBA00023224"/>
    </source>
</evidence>
<evidence type="ECO:0000256" key="7">
    <source>
        <dbReference type="ARBA" id="ARBA00023170"/>
    </source>
</evidence>
<feature type="transmembrane region" description="Helical" evidence="11">
    <location>
        <begin position="250"/>
        <end position="269"/>
    </location>
</feature>
<reference evidence="15" key="1">
    <citation type="journal article" date="2020" name="PLoS Negl. Trop. Dis.">
        <title>High-quality nuclear genome for Sarcoptes scabiei-A critical resource for a neglected parasite.</title>
        <authorList>
            <person name="Korhonen P.K."/>
            <person name="Gasser R.B."/>
            <person name="Ma G."/>
            <person name="Wang T."/>
            <person name="Stroehlein A.J."/>
            <person name="Young N.D."/>
            <person name="Ang C.S."/>
            <person name="Fernando D.D."/>
            <person name="Lu H.C."/>
            <person name="Taylor S."/>
            <person name="Reynolds S.L."/>
            <person name="Mofiz E."/>
            <person name="Najaraj S.H."/>
            <person name="Gowda H."/>
            <person name="Madugundu A."/>
            <person name="Renuse S."/>
            <person name="Holt D."/>
            <person name="Pandey A."/>
            <person name="Papenfuss A.T."/>
            <person name="Fischer K."/>
        </authorList>
    </citation>
    <scope>NUCLEOTIDE SEQUENCE [LARGE SCALE GENOMIC DNA]</scope>
</reference>
<feature type="region of interest" description="Disordered" evidence="10">
    <location>
        <begin position="446"/>
        <end position="503"/>
    </location>
</feature>
<reference evidence="14" key="3">
    <citation type="submission" date="2022-06" db="UniProtKB">
        <authorList>
            <consortium name="EnsemblMetazoa"/>
        </authorList>
    </citation>
    <scope>IDENTIFICATION</scope>
</reference>
<sequence>MSSIAEQTMLWKAYQHHQSILNDCANFLNNNNSSNNTINSFSISSTPSSSTWLPDHLLNNTDNILNSSINGSSIVSSVETSSSTSTSASTSSSIAFNPCDPKLISDIGSMIIQLGRLINSNESIYFGNQETRHPQLQQQQQFDLQNEFAINFGLDFGPLSEYNGINVNIENNPISNRSLLSSSPSSSMIDSRADQFFIKYPHDMLHPTINPSFMPIIITHTITFLIGVIGNGVVIATWSMHGKFRSPTAVFLVSLAIADLFLLLVFVPLETLEYFMITWGGMSSICKMIAYVEAISAMSTVMNLVAVSIERFLVIVYPMRARSWCTVSSTRKGLLIIWSIAFVFSTPILLTRHTSQITYYNSTTSLTLYYCLDVENDLTLIVAIYQLLVMFIFPALFMVVCYYVVIRQLWNSTRSVNQMTQAENQSNNQSMFVISTTSMMNRKSLSSYRQEDDDYVVDDDDDDGTDSKRNYHTHHNEINHRRFSLNRRRSSELSNHHQPRQKFSFSRQYSQILQEQPIILHNERTASITTSTKQTAATMSSISRQMKSKRKKPKKQFWWQRKKLSDFDDNLPEPKTKIIDDFDLEADNDDKVGVEIDFDRNKLRSLREDIEKNLLDSFESKQSESKRINGNKSDGSSNFNRRQSTSSSSKNTNGIEKMNDEDGTDYETILINQNPRRKSLLLKQLASTESIESNQTNRINTLSRRSLVPIAEKSNNHHRVTLNPLQQQQQSKSKPLLRRFSSDNSDHQQIPATNRIVRYSSNRASQCSFTSNHTAHQHLHKPCSRTLLTNVMEITKSRIQVIKMLMLIITLFLLCWGPRLIMNVLVKSGLSTYSSWIYNLRVMCNLLSFIHSALNPFVYGFMSSNFRQMVFVLFRRCRGETGMDLKKIRQRQLRQQHSNIIH</sequence>
<feature type="compositionally biased region" description="Basic and acidic residues" evidence="10">
    <location>
        <begin position="465"/>
        <end position="480"/>
    </location>
</feature>